<gene>
    <name evidence="5" type="ORF">BN863_31370</name>
</gene>
<sequence>MNFPFSKMNTLGLSLLCSMLSFTCTYSQTVTDIINAVSLDSLSLTVNEFSGEQPTVVNGNTVTILNRKYNNNDLAAQYLFERLDKLENIEVQYQFIDDNDSKRNVIATQLGTTNPEQIYMICAHYDGVTDYCADDNASGVAALLEVARILSGQCLENTIVYALWDDEEIGLFGSKYYAEQAKANGDNILGVYNIDMIGYDGDNDESFDIDVRKNDEGSKGMSDDIVAVLESYPFKLNANIVIPGTEYSDHASFWNRGYPAVLIGEAWSEDDQNPEYHSSDDRFELFNLEFFHELSKLSAGYMATKAGLVGVDNAVVQTGNSLKAIQESATYQWYNCTTGTAIADATFQTYLPTENGTYKVEITSGFCTEFSDCYEFGTLGLPTFLQSELKLYPNPVQSHLTVERSVAESADFTLYDVSGKLVLNLTSDKETTELQLNDLAKGVYFLSVESANKRGVYKIVKD</sequence>
<dbReference type="eggNOG" id="COG1357">
    <property type="taxonomic scope" value="Bacteria"/>
</dbReference>
<dbReference type="HOGENOM" id="CLU_591543_0_0_10"/>
<reference evidence="5 6" key="1">
    <citation type="journal article" date="2013" name="Appl. Environ. Microbiol.">
        <title>The genome of the alga-associated marine flavobacterium Formosa agariphila KMM 3901T reveals a broad potential for degradation of algal polysaccharides.</title>
        <authorList>
            <person name="Mann A.J."/>
            <person name="Hahnke R.L."/>
            <person name="Huang S."/>
            <person name="Werner J."/>
            <person name="Xing P."/>
            <person name="Barbeyron T."/>
            <person name="Huettel B."/>
            <person name="Stueber K."/>
            <person name="Reinhardt R."/>
            <person name="Harder J."/>
            <person name="Gloeckner F.O."/>
            <person name="Amann R.I."/>
            <person name="Teeling H."/>
        </authorList>
    </citation>
    <scope>NUCLEOTIDE SEQUENCE [LARGE SCALE GENOMIC DNA]</scope>
    <source>
        <strain evidence="6">DSM 15362 / KCTC 12365 / LMG 23005 / KMM 3901</strain>
    </source>
</reference>
<protein>
    <submittedName>
        <fullName evidence="5">Peptidase, M28 family</fullName>
    </submittedName>
</protein>
<dbReference type="Pfam" id="PF04389">
    <property type="entry name" value="Peptidase_M28"/>
    <property type="match status" value="1"/>
</dbReference>
<dbReference type="PANTHER" id="PTHR12147">
    <property type="entry name" value="METALLOPEPTIDASE M28 FAMILY MEMBER"/>
    <property type="match status" value="1"/>
</dbReference>
<evidence type="ECO:0000256" key="2">
    <source>
        <dbReference type="SAM" id="SignalP"/>
    </source>
</evidence>
<feature type="domain" description="Secretion system C-terminal sorting" evidence="4">
    <location>
        <begin position="391"/>
        <end position="460"/>
    </location>
</feature>
<dbReference type="InterPro" id="IPR026444">
    <property type="entry name" value="Secre_tail"/>
</dbReference>
<evidence type="ECO:0000259" key="4">
    <source>
        <dbReference type="Pfam" id="PF18962"/>
    </source>
</evidence>
<feature type="signal peptide" evidence="2">
    <location>
        <begin position="1"/>
        <end position="27"/>
    </location>
</feature>
<dbReference type="Proteomes" id="UP000016160">
    <property type="component" value="Chromosome"/>
</dbReference>
<dbReference type="GO" id="GO:0006508">
    <property type="term" value="P:proteolysis"/>
    <property type="evidence" value="ECO:0007669"/>
    <property type="project" value="InterPro"/>
</dbReference>
<dbReference type="GO" id="GO:0008235">
    <property type="term" value="F:metalloexopeptidase activity"/>
    <property type="evidence" value="ECO:0007669"/>
    <property type="project" value="InterPro"/>
</dbReference>
<evidence type="ECO:0000256" key="1">
    <source>
        <dbReference type="ARBA" id="ARBA00022729"/>
    </source>
</evidence>
<evidence type="ECO:0000313" key="6">
    <source>
        <dbReference type="Proteomes" id="UP000016160"/>
    </source>
</evidence>
<evidence type="ECO:0000313" key="5">
    <source>
        <dbReference type="EMBL" id="CDF80849.1"/>
    </source>
</evidence>
<keyword evidence="1 2" id="KW-0732">Signal</keyword>
<dbReference type="EMBL" id="HG315671">
    <property type="protein sequence ID" value="CDF80849.1"/>
    <property type="molecule type" value="Genomic_DNA"/>
</dbReference>
<organism evidence="5 6">
    <name type="scientific">Formosa agariphila (strain DSM 15362 / KCTC 12365 / LMG 23005 / KMM 3901 / M-2Alg 35-1)</name>
    <dbReference type="NCBI Taxonomy" id="1347342"/>
    <lineage>
        <taxon>Bacteria</taxon>
        <taxon>Pseudomonadati</taxon>
        <taxon>Bacteroidota</taxon>
        <taxon>Flavobacteriia</taxon>
        <taxon>Flavobacteriales</taxon>
        <taxon>Flavobacteriaceae</taxon>
        <taxon>Formosa</taxon>
    </lineage>
</organism>
<name>T2KRZ5_FORAG</name>
<dbReference type="RefSeq" id="WP_084817563.1">
    <property type="nucleotide sequence ID" value="NZ_HG315671.1"/>
</dbReference>
<keyword evidence="6" id="KW-1185">Reference proteome</keyword>
<dbReference type="InterPro" id="IPR007484">
    <property type="entry name" value="Peptidase_M28"/>
</dbReference>
<accession>T2KRZ5</accession>
<dbReference type="PANTHER" id="PTHR12147:SF26">
    <property type="entry name" value="PEPTIDASE M28 DOMAIN-CONTAINING PROTEIN"/>
    <property type="match status" value="1"/>
</dbReference>
<dbReference type="OrthoDB" id="1391570at2"/>
<dbReference type="SUPFAM" id="SSF53187">
    <property type="entry name" value="Zn-dependent exopeptidases"/>
    <property type="match status" value="1"/>
</dbReference>
<proteinExistence type="predicted"/>
<dbReference type="eggNOG" id="COG2234">
    <property type="taxonomic scope" value="Bacteria"/>
</dbReference>
<dbReference type="Gene3D" id="3.40.630.10">
    <property type="entry name" value="Zn peptidases"/>
    <property type="match status" value="1"/>
</dbReference>
<evidence type="ECO:0000259" key="3">
    <source>
        <dbReference type="Pfam" id="PF04389"/>
    </source>
</evidence>
<dbReference type="AlphaFoldDB" id="T2KRZ5"/>
<dbReference type="InterPro" id="IPR045175">
    <property type="entry name" value="M28_fam"/>
</dbReference>
<dbReference type="PATRIC" id="fig|1347342.6.peg.3156"/>
<feature type="chain" id="PRO_5004591211" evidence="2">
    <location>
        <begin position="28"/>
        <end position="462"/>
    </location>
</feature>
<feature type="domain" description="Peptidase M28" evidence="3">
    <location>
        <begin position="104"/>
        <end position="299"/>
    </location>
</feature>
<dbReference type="STRING" id="1347342.BN863_31370"/>
<dbReference type="NCBIfam" id="TIGR04183">
    <property type="entry name" value="Por_Secre_tail"/>
    <property type="match status" value="1"/>
</dbReference>
<dbReference type="Pfam" id="PF18962">
    <property type="entry name" value="Por_Secre_tail"/>
    <property type="match status" value="1"/>
</dbReference>